<evidence type="ECO:0000313" key="3">
    <source>
        <dbReference type="EMBL" id="KAB2389983.1"/>
    </source>
</evidence>
<evidence type="ECO:0000259" key="2">
    <source>
        <dbReference type="PROSITE" id="PS51502"/>
    </source>
</evidence>
<dbReference type="RefSeq" id="WP_151538011.1">
    <property type="nucleotide sequence ID" value="NZ_WBMR01000002.1"/>
</dbReference>
<dbReference type="InterPro" id="IPR013097">
    <property type="entry name" value="Dabb"/>
</dbReference>
<dbReference type="EMBL" id="WBMR01000002">
    <property type="protein sequence ID" value="KAB2389983.1"/>
    <property type="molecule type" value="Genomic_DNA"/>
</dbReference>
<dbReference type="InterPro" id="IPR011008">
    <property type="entry name" value="Dimeric_a/b-barrel"/>
</dbReference>
<reference evidence="3 4" key="1">
    <citation type="submission" date="2019-09" db="EMBL/GenBank/DDBJ databases">
        <title>Actinomadura physcomitrii sp. nov., a novel actinomycete isolated from moss [Physcomitrium sphaericum (Ludw) Fuernr].</title>
        <authorList>
            <person name="Liu C."/>
            <person name="Zhuang X."/>
        </authorList>
    </citation>
    <scope>NUCLEOTIDE SEQUENCE [LARGE SCALE GENOMIC DNA]</scope>
    <source>
        <strain evidence="3 4">CYP1-1B</strain>
    </source>
</reference>
<dbReference type="PROSITE" id="PS51502">
    <property type="entry name" value="S_R_A_B_BARREL"/>
    <property type="match status" value="1"/>
</dbReference>
<dbReference type="AlphaFoldDB" id="A0A6L3WDG4"/>
<feature type="region of interest" description="Disordered" evidence="1">
    <location>
        <begin position="176"/>
        <end position="207"/>
    </location>
</feature>
<evidence type="ECO:0000313" key="4">
    <source>
        <dbReference type="Proteomes" id="UP000483004"/>
    </source>
</evidence>
<sequence>MSRWVILTPPETMVPGADGGPDLPGSVGGRGAHWDLTGDAAPDIQGAEAVELSQIASAHVELTGRRIKRTLLLTVRPGTPPDTIASFEADLMAMPRHIPAIRSWALSRATGRWTHAWEQEFADEDGLNGQYLLHPYHWTYVDRWFDTELPTAIVAPRLAHLYRTASGPVLTASHCGEAEHPGAIGRSKGERPDHSRWSLVRAPRAEG</sequence>
<dbReference type="Pfam" id="PF07876">
    <property type="entry name" value="Dabb"/>
    <property type="match status" value="1"/>
</dbReference>
<dbReference type="SUPFAM" id="SSF54909">
    <property type="entry name" value="Dimeric alpha+beta barrel"/>
    <property type="match status" value="1"/>
</dbReference>
<name>A0A6L3WDG4_9ACTN</name>
<keyword evidence="4" id="KW-1185">Reference proteome</keyword>
<comment type="caution">
    <text evidence="3">The sequence shown here is derived from an EMBL/GenBank/DDBJ whole genome shotgun (WGS) entry which is preliminary data.</text>
</comment>
<dbReference type="SMART" id="SM00886">
    <property type="entry name" value="Dabb"/>
    <property type="match status" value="1"/>
</dbReference>
<evidence type="ECO:0000256" key="1">
    <source>
        <dbReference type="SAM" id="MobiDB-lite"/>
    </source>
</evidence>
<proteinExistence type="predicted"/>
<organism evidence="3 4">
    <name type="scientific">Actinomadura montaniterrae</name>
    <dbReference type="NCBI Taxonomy" id="1803903"/>
    <lineage>
        <taxon>Bacteria</taxon>
        <taxon>Bacillati</taxon>
        <taxon>Actinomycetota</taxon>
        <taxon>Actinomycetes</taxon>
        <taxon>Streptosporangiales</taxon>
        <taxon>Thermomonosporaceae</taxon>
        <taxon>Actinomadura</taxon>
    </lineage>
</organism>
<feature type="domain" description="Stress-response A/B barrel" evidence="2">
    <location>
        <begin position="67"/>
        <end position="162"/>
    </location>
</feature>
<accession>A0A6L3WDG4</accession>
<gene>
    <name evidence="3" type="ORF">F9B16_01695</name>
</gene>
<feature type="compositionally biased region" description="Basic and acidic residues" evidence="1">
    <location>
        <begin position="187"/>
        <end position="196"/>
    </location>
</feature>
<dbReference type="Gene3D" id="3.30.70.100">
    <property type="match status" value="1"/>
</dbReference>
<dbReference type="Proteomes" id="UP000483004">
    <property type="component" value="Unassembled WGS sequence"/>
</dbReference>
<dbReference type="OrthoDB" id="7565202at2"/>
<protein>
    <submittedName>
        <fullName evidence="3">Dabb family protein</fullName>
    </submittedName>
</protein>